<dbReference type="SUPFAM" id="SSF48452">
    <property type="entry name" value="TPR-like"/>
    <property type="match status" value="1"/>
</dbReference>
<dbReference type="Gene3D" id="3.40.50.1580">
    <property type="entry name" value="Nucleoside phosphorylase domain"/>
    <property type="match status" value="2"/>
</dbReference>
<dbReference type="Proteomes" id="UP001521116">
    <property type="component" value="Unassembled WGS sequence"/>
</dbReference>
<dbReference type="Gene3D" id="3.40.50.300">
    <property type="entry name" value="P-loop containing nucleotide triphosphate hydrolases"/>
    <property type="match status" value="1"/>
</dbReference>
<evidence type="ECO:0000256" key="1">
    <source>
        <dbReference type="PROSITE-ProRule" id="PRU00339"/>
    </source>
</evidence>
<dbReference type="PRINTS" id="PR00364">
    <property type="entry name" value="DISEASERSIST"/>
</dbReference>
<dbReference type="Pfam" id="PF13424">
    <property type="entry name" value="TPR_12"/>
    <property type="match status" value="1"/>
</dbReference>
<dbReference type="InterPro" id="IPR019734">
    <property type="entry name" value="TPR_rpt"/>
</dbReference>
<dbReference type="SUPFAM" id="SSF52540">
    <property type="entry name" value="P-loop containing nucleoside triphosphate hydrolases"/>
    <property type="match status" value="1"/>
</dbReference>
<dbReference type="PROSITE" id="PS50005">
    <property type="entry name" value="TPR"/>
    <property type="match status" value="1"/>
</dbReference>
<sequence>MSYTLGQIGEHNIVVTVMPETGTNRAAQVALQLLNDFSSIRFGLLRLQAKHRREGNKISAHLGDMLQKWPNMEEEHVYQGVEQDELYEASYDYNGGPTCKNCNKSRLVDRGGLRKNDTPKIFYGTIGCGNVVIKDGADRERLREYLGVLCVEMEAAGLMDEYPCLVVRGVCDYADSHKNKRWQPYAAATAAAYMKEFLLMIPAAQVKETSKAADAINSPHRVPFSLKGIPVIEKFIGRQEDVRRIEDFFQPGKRAQPRRKVFELYGMGGIGKTQLAVEFLRTHQNDYTAIFWLDGSSEEQLEQSLVNAAFRIPQGELNVDPLAALRDSTPERRVVVKGVLQWLSVPTNTKWLLILDNVDHDYLSEPKDPGAFNIEAYFPDIDQGSILITSRLKIVRQRLRNGFEVAQTNNNDLTGILESNAARPIQDANALVQRLDGLPLALAQAGAYIGLNGMTATQYLKHYEDTWKELMENHKFSLPEYQSRTVLTTWTLSYNQVRAKSDEAAGLLRLWGMLDPSDLWFELVQAVEEVHEEIKASVYLSMGLLFSYHAELRKTERMYQQALDGYEKALGPDHTSTLDTVNNLGNLYSAQGKLKEAEEMYQRALDGSEKALGPDHTSTLDTVNNLGSLYKNQVSITQKR</sequence>
<dbReference type="PANTHER" id="PTHR46082:SF6">
    <property type="entry name" value="AAA+ ATPASE DOMAIN-CONTAINING PROTEIN-RELATED"/>
    <property type="match status" value="1"/>
</dbReference>
<dbReference type="InterPro" id="IPR053137">
    <property type="entry name" value="NLR-like"/>
</dbReference>
<dbReference type="EMBL" id="JAJVDC020000284">
    <property type="protein sequence ID" value="KAL1616049.1"/>
    <property type="molecule type" value="Genomic_DNA"/>
</dbReference>
<dbReference type="PANTHER" id="PTHR46082">
    <property type="entry name" value="ATP/GTP-BINDING PROTEIN-RELATED"/>
    <property type="match status" value="1"/>
</dbReference>
<evidence type="ECO:0000313" key="3">
    <source>
        <dbReference type="Proteomes" id="UP001521116"/>
    </source>
</evidence>
<dbReference type="InterPro" id="IPR011990">
    <property type="entry name" value="TPR-like_helical_dom_sf"/>
</dbReference>
<evidence type="ECO:0008006" key="4">
    <source>
        <dbReference type="Google" id="ProtNLM"/>
    </source>
</evidence>
<dbReference type="SMART" id="SM00028">
    <property type="entry name" value="TPR"/>
    <property type="match status" value="2"/>
</dbReference>
<feature type="repeat" description="TPR" evidence="1">
    <location>
        <begin position="578"/>
        <end position="611"/>
    </location>
</feature>
<organism evidence="2 3">
    <name type="scientific">Neofusicoccum ribis</name>
    <dbReference type="NCBI Taxonomy" id="45134"/>
    <lineage>
        <taxon>Eukaryota</taxon>
        <taxon>Fungi</taxon>
        <taxon>Dikarya</taxon>
        <taxon>Ascomycota</taxon>
        <taxon>Pezizomycotina</taxon>
        <taxon>Dothideomycetes</taxon>
        <taxon>Dothideomycetes incertae sedis</taxon>
        <taxon>Botryosphaeriales</taxon>
        <taxon>Botryosphaeriaceae</taxon>
        <taxon>Neofusicoccum</taxon>
    </lineage>
</organism>
<keyword evidence="3" id="KW-1185">Reference proteome</keyword>
<dbReference type="SUPFAM" id="SSF53167">
    <property type="entry name" value="Purine and uridine phosphorylases"/>
    <property type="match status" value="1"/>
</dbReference>
<comment type="caution">
    <text evidence="2">The sequence shown here is derived from an EMBL/GenBank/DDBJ whole genome shotgun (WGS) entry which is preliminary data.</text>
</comment>
<gene>
    <name evidence="2" type="ORF">SLS56_011586</name>
</gene>
<protein>
    <recommendedName>
        <fullName evidence="4">Kinesin light chain</fullName>
    </recommendedName>
</protein>
<name>A0ABR3SB87_9PEZI</name>
<accession>A0ABR3SB87</accession>
<reference evidence="2 3" key="1">
    <citation type="submission" date="2024-02" db="EMBL/GenBank/DDBJ databases">
        <title>De novo assembly and annotation of 12 fungi associated with fruit tree decline syndrome in Ontario, Canada.</title>
        <authorList>
            <person name="Sulman M."/>
            <person name="Ellouze W."/>
            <person name="Ilyukhin E."/>
        </authorList>
    </citation>
    <scope>NUCLEOTIDE SEQUENCE [LARGE SCALE GENOMIC DNA]</scope>
    <source>
        <strain evidence="2 3">M1-105</strain>
    </source>
</reference>
<evidence type="ECO:0000313" key="2">
    <source>
        <dbReference type="EMBL" id="KAL1616049.1"/>
    </source>
</evidence>
<dbReference type="Gene3D" id="1.25.40.10">
    <property type="entry name" value="Tetratricopeptide repeat domain"/>
    <property type="match status" value="1"/>
</dbReference>
<proteinExistence type="predicted"/>
<dbReference type="InterPro" id="IPR027417">
    <property type="entry name" value="P-loop_NTPase"/>
</dbReference>
<dbReference type="InterPro" id="IPR035994">
    <property type="entry name" value="Nucleoside_phosphorylase_sf"/>
</dbReference>
<keyword evidence="1" id="KW-0802">TPR repeat</keyword>